<gene>
    <name evidence="4" type="ORF">SEMRO_65_G037010.1</name>
</gene>
<proteinExistence type="predicted"/>
<protein>
    <submittedName>
        <fullName evidence="4">Nervous system development</fullName>
    </submittedName>
</protein>
<feature type="compositionally biased region" description="Low complexity" evidence="2">
    <location>
        <begin position="1"/>
        <end position="10"/>
    </location>
</feature>
<dbReference type="InterPro" id="IPR000210">
    <property type="entry name" value="BTB/POZ_dom"/>
</dbReference>
<sequence length="490" mass="56795">MCRSTTLTTTSDDRYDYETPWDEEGPPPEDREVPGWRGDPSETHSDWTIEIVARRRNGNDEVQVYHVHKYLLSCGQRSSSYFAKLFQSSFAESQACTSRIELDPLAAKAFPNMLDFLYYGTHYFGMRWMRWHVKEFVGKDVSLGTLDVYYRHAKLFHNQEMLDILTRYIGQNFLEIPPTSSIVKTVDPRLWLGALEWTTTNDKNFATDQRNDDDKATAISLHWSQIVSEMDIQDMDLALWEELTAVGRMPVVNTLVALDLCQLEERVRRGHDNANQDAGRNITSLQERCTTALSKTWDLVASGDKETRKLLEDQTPSFLVDLNEKTLKESQKDLEGRYEAMLMEEKLSHKVTRGKLSKEEQKRRSAERLAILARDQAVKAKLELERLKLELAATEIAVKQAQEYAARNATLLLQSELDELNWTKRELRKARKILRRIRVVPQEETTYIGSGQLPMELIDQLVYTEQSQKALLYKVQGTYRPLMYYSNDQD</sequence>
<accession>A0A9N8DD84</accession>
<dbReference type="SUPFAM" id="SSF54695">
    <property type="entry name" value="POZ domain"/>
    <property type="match status" value="1"/>
</dbReference>
<comment type="caution">
    <text evidence="4">The sequence shown here is derived from an EMBL/GenBank/DDBJ whole genome shotgun (WGS) entry which is preliminary data.</text>
</comment>
<evidence type="ECO:0000259" key="3">
    <source>
        <dbReference type="PROSITE" id="PS50097"/>
    </source>
</evidence>
<dbReference type="Gene3D" id="3.30.710.10">
    <property type="entry name" value="Potassium Channel Kv1.1, Chain A"/>
    <property type="match status" value="1"/>
</dbReference>
<dbReference type="EMBL" id="CAICTM010000064">
    <property type="protein sequence ID" value="CAB9499650.1"/>
    <property type="molecule type" value="Genomic_DNA"/>
</dbReference>
<feature type="compositionally biased region" description="Basic and acidic residues" evidence="2">
    <location>
        <begin position="28"/>
        <end position="42"/>
    </location>
</feature>
<dbReference type="Proteomes" id="UP001153069">
    <property type="component" value="Unassembled WGS sequence"/>
</dbReference>
<feature type="coiled-coil region" evidence="1">
    <location>
        <begin position="370"/>
        <end position="404"/>
    </location>
</feature>
<dbReference type="InterPro" id="IPR011333">
    <property type="entry name" value="SKP1/BTB/POZ_sf"/>
</dbReference>
<organism evidence="4 5">
    <name type="scientific">Seminavis robusta</name>
    <dbReference type="NCBI Taxonomy" id="568900"/>
    <lineage>
        <taxon>Eukaryota</taxon>
        <taxon>Sar</taxon>
        <taxon>Stramenopiles</taxon>
        <taxon>Ochrophyta</taxon>
        <taxon>Bacillariophyta</taxon>
        <taxon>Bacillariophyceae</taxon>
        <taxon>Bacillariophycidae</taxon>
        <taxon>Naviculales</taxon>
        <taxon>Naviculaceae</taxon>
        <taxon>Seminavis</taxon>
    </lineage>
</organism>
<evidence type="ECO:0000256" key="2">
    <source>
        <dbReference type="SAM" id="MobiDB-lite"/>
    </source>
</evidence>
<keyword evidence="5" id="KW-1185">Reference proteome</keyword>
<dbReference type="PROSITE" id="PS50097">
    <property type="entry name" value="BTB"/>
    <property type="match status" value="1"/>
</dbReference>
<dbReference type="Pfam" id="PF00651">
    <property type="entry name" value="BTB"/>
    <property type="match status" value="1"/>
</dbReference>
<evidence type="ECO:0000313" key="5">
    <source>
        <dbReference type="Proteomes" id="UP001153069"/>
    </source>
</evidence>
<feature type="region of interest" description="Disordered" evidence="2">
    <location>
        <begin position="1"/>
        <end position="42"/>
    </location>
</feature>
<evidence type="ECO:0000256" key="1">
    <source>
        <dbReference type="SAM" id="Coils"/>
    </source>
</evidence>
<name>A0A9N8DD84_9STRA</name>
<keyword evidence="1" id="KW-0175">Coiled coil</keyword>
<evidence type="ECO:0000313" key="4">
    <source>
        <dbReference type="EMBL" id="CAB9499650.1"/>
    </source>
</evidence>
<reference evidence="4" key="1">
    <citation type="submission" date="2020-06" db="EMBL/GenBank/DDBJ databases">
        <authorList>
            <consortium name="Plant Systems Biology data submission"/>
        </authorList>
    </citation>
    <scope>NUCLEOTIDE SEQUENCE</scope>
    <source>
        <strain evidence="4">D6</strain>
    </source>
</reference>
<dbReference type="AlphaFoldDB" id="A0A9N8DD84"/>
<dbReference type="CDD" id="cd18186">
    <property type="entry name" value="BTB_POZ_ZBTB_KLHL-like"/>
    <property type="match status" value="1"/>
</dbReference>
<feature type="domain" description="BTB" evidence="3">
    <location>
        <begin position="45"/>
        <end position="120"/>
    </location>
</feature>
<dbReference type="OrthoDB" id="45805at2759"/>